<proteinExistence type="predicted"/>
<evidence type="ECO:0000256" key="1">
    <source>
        <dbReference type="SAM" id="Phobius"/>
    </source>
</evidence>
<feature type="transmembrane region" description="Helical" evidence="1">
    <location>
        <begin position="74"/>
        <end position="98"/>
    </location>
</feature>
<name>A0ABR9UER4_9CYAN</name>
<dbReference type="RefSeq" id="WP_193870435.1">
    <property type="nucleotide sequence ID" value="NZ_JADEWU010000043.1"/>
</dbReference>
<dbReference type="Pfam" id="PF11282">
    <property type="entry name" value="DUF3082"/>
    <property type="match status" value="1"/>
</dbReference>
<dbReference type="EMBL" id="JADEWU010000043">
    <property type="protein sequence ID" value="MBE9144947.1"/>
    <property type="molecule type" value="Genomic_DNA"/>
</dbReference>
<keyword evidence="1" id="KW-0472">Membrane</keyword>
<dbReference type="Proteomes" id="UP000640725">
    <property type="component" value="Unassembled WGS sequence"/>
</dbReference>
<sequence>MTEPTSKTPQTTSQTDAINLFRCITNGLMYGGVALVFYKLTHIIAEKFANKPIQSENFTVIQISTAVRTLVVGLFTMGTVLFSFLSAGVILLAIYVSIQRLIKPNVPSSHG</sequence>
<reference evidence="2 3" key="1">
    <citation type="submission" date="2020-10" db="EMBL/GenBank/DDBJ databases">
        <authorList>
            <person name="Castelo-Branco R."/>
            <person name="Eusebio N."/>
            <person name="Adriana R."/>
            <person name="Vieira A."/>
            <person name="Brugerolle De Fraissinette N."/>
            <person name="Rezende De Castro R."/>
            <person name="Schneider M.P."/>
            <person name="Vasconcelos V."/>
            <person name="Leao P.N."/>
        </authorList>
    </citation>
    <scope>NUCLEOTIDE SEQUENCE [LARGE SCALE GENOMIC DNA]</scope>
    <source>
        <strain evidence="2 3">LEGE 06226</strain>
    </source>
</reference>
<keyword evidence="1" id="KW-0812">Transmembrane</keyword>
<evidence type="ECO:0000313" key="3">
    <source>
        <dbReference type="Proteomes" id="UP000640725"/>
    </source>
</evidence>
<keyword evidence="3" id="KW-1185">Reference proteome</keyword>
<accession>A0ABR9UER4</accession>
<dbReference type="InterPro" id="IPR021434">
    <property type="entry name" value="DUF3082"/>
</dbReference>
<organism evidence="2 3">
    <name type="scientific">Planktothrix mougeotii LEGE 06226</name>
    <dbReference type="NCBI Taxonomy" id="1828728"/>
    <lineage>
        <taxon>Bacteria</taxon>
        <taxon>Bacillati</taxon>
        <taxon>Cyanobacteriota</taxon>
        <taxon>Cyanophyceae</taxon>
        <taxon>Oscillatoriophycideae</taxon>
        <taxon>Oscillatoriales</taxon>
        <taxon>Microcoleaceae</taxon>
        <taxon>Planktothrix</taxon>
    </lineage>
</organism>
<keyword evidence="1" id="KW-1133">Transmembrane helix</keyword>
<evidence type="ECO:0000313" key="2">
    <source>
        <dbReference type="EMBL" id="MBE9144947.1"/>
    </source>
</evidence>
<protein>
    <submittedName>
        <fullName evidence="2">DUF3082 domain-containing protein</fullName>
    </submittedName>
</protein>
<comment type="caution">
    <text evidence="2">The sequence shown here is derived from an EMBL/GenBank/DDBJ whole genome shotgun (WGS) entry which is preliminary data.</text>
</comment>
<gene>
    <name evidence="2" type="ORF">IQ236_17230</name>
</gene>